<organism evidence="1">
    <name type="scientific">Herbaspirillum huttiense subsp. nephrolepidis</name>
    <dbReference type="NCBI Taxonomy" id="3075126"/>
    <lineage>
        <taxon>Bacteria</taxon>
        <taxon>Pseudomonadati</taxon>
        <taxon>Pseudomonadota</taxon>
        <taxon>Betaproteobacteria</taxon>
        <taxon>Burkholderiales</taxon>
        <taxon>Oxalobacteraceae</taxon>
        <taxon>Herbaspirillum</taxon>
    </lineage>
</organism>
<protein>
    <submittedName>
        <fullName evidence="1">Uncharacterized protein</fullName>
    </submittedName>
</protein>
<dbReference type="Gene3D" id="3.10.550.10">
    <property type="entry name" value="Hypothetical protein Atu2299"/>
    <property type="match status" value="1"/>
</dbReference>
<proteinExistence type="predicted"/>
<reference evidence="1" key="1">
    <citation type="submission" date="2023-02" db="EMBL/GenBank/DDBJ databases">
        <title>Description of Herbaspirillum huttiense subsp. nephrolepsisexaltata and Herbaspirillum huttiense subsp. lycopersicon.</title>
        <authorList>
            <person name="Poudel M."/>
            <person name="Sharma A."/>
            <person name="Goss E."/>
            <person name="Tapia J.H."/>
            <person name="Harmon C.M."/>
            <person name="Jones J.B."/>
        </authorList>
    </citation>
    <scope>NUCLEOTIDE SEQUENCE</scope>
    <source>
        <strain evidence="1">NC40101</strain>
    </source>
</reference>
<dbReference type="AlphaFoldDB" id="A0AAE4GA21"/>
<name>A0AAE4GA21_9BURK</name>
<dbReference type="InterPro" id="IPR023107">
    <property type="entry name" value="Atu2299-like_dom_sf"/>
</dbReference>
<sequence length="213" mass="23738">MNNPITQPNEILINHFKGTVDLHRVASSIKKLFNAASQHTGRDCYTIADLGRKLLLREGIQSARLVVGFAGWRVGDGDADVISHIMMPGQRFQPASLPYHAWIEVDDNELPGKKVLIDFSTYSLPTKARMLDELDGGKTDVAWSPAFLVATEDQVSSYEETARLNAGKFFYVRIPQLEDFMKKDYTPCDADFAALQMIYANPDAQVCGLNHTS</sequence>
<dbReference type="RefSeq" id="WP_284078320.1">
    <property type="nucleotide sequence ID" value="NZ_JAVLSM010000007.1"/>
</dbReference>
<evidence type="ECO:0000313" key="1">
    <source>
        <dbReference type="EMBL" id="MDT0337603.1"/>
    </source>
</evidence>
<dbReference type="EMBL" id="JAVRAA010000005">
    <property type="protein sequence ID" value="MDT0337603.1"/>
    <property type="molecule type" value="Genomic_DNA"/>
</dbReference>
<comment type="caution">
    <text evidence="1">The sequence shown here is derived from an EMBL/GenBank/DDBJ whole genome shotgun (WGS) entry which is preliminary data.</text>
</comment>
<gene>
    <name evidence="1" type="ORF">RJN63_12235</name>
</gene>
<accession>A0AAE4GA21</accession>